<dbReference type="EMBL" id="AOIS01000003">
    <property type="protein sequence ID" value="ELZ24584.1"/>
    <property type="molecule type" value="Genomic_DNA"/>
</dbReference>
<keyword evidence="1" id="KW-1133">Transmembrane helix</keyword>
<reference evidence="2 3" key="1">
    <citation type="journal article" date="2014" name="PLoS Genet.">
        <title>Phylogenetically driven sequencing of extremely halophilic archaea reveals strategies for static and dynamic osmo-response.</title>
        <authorList>
            <person name="Becker E.A."/>
            <person name="Seitzer P.M."/>
            <person name="Tritt A."/>
            <person name="Larsen D."/>
            <person name="Krusor M."/>
            <person name="Yao A.I."/>
            <person name="Wu D."/>
            <person name="Madern D."/>
            <person name="Eisen J.A."/>
            <person name="Darling A.E."/>
            <person name="Facciotti M.T."/>
        </authorList>
    </citation>
    <scope>NUCLEOTIDE SEQUENCE [LARGE SCALE GENOMIC DNA]</scope>
    <source>
        <strain evidence="2 3">JCM 13891</strain>
    </source>
</reference>
<evidence type="ECO:0000313" key="2">
    <source>
        <dbReference type="EMBL" id="ELZ24584.1"/>
    </source>
</evidence>
<feature type="transmembrane region" description="Helical" evidence="1">
    <location>
        <begin position="76"/>
        <end position="101"/>
    </location>
</feature>
<dbReference type="Proteomes" id="UP000011657">
    <property type="component" value="Unassembled WGS sequence"/>
</dbReference>
<dbReference type="eggNOG" id="arCOG10370">
    <property type="taxonomic scope" value="Archaea"/>
</dbReference>
<gene>
    <name evidence="2" type="ORF">C477_00200</name>
</gene>
<sequence>MMMILGVPDPKIAATAIIVAGAEYFVGTTLVVEASLFTKVFVMIVTSAQAIFFAATAPMMVDMFDDVPMRFRDLTLLLILRTALLIPVAAALTHGAIAVGLI</sequence>
<dbReference type="PATRIC" id="fig|1227488.3.peg.36"/>
<comment type="caution">
    <text evidence="2">The sequence shown here is derived from an EMBL/GenBank/DDBJ whole genome shotgun (WGS) entry which is preliminary data.</text>
</comment>
<feature type="transmembrane region" description="Helical" evidence="1">
    <location>
        <begin position="12"/>
        <end position="34"/>
    </location>
</feature>
<organism evidence="2 3">
    <name type="scientific">Haloterrigena salina JCM 13891</name>
    <dbReference type="NCBI Taxonomy" id="1227488"/>
    <lineage>
        <taxon>Archaea</taxon>
        <taxon>Methanobacteriati</taxon>
        <taxon>Methanobacteriota</taxon>
        <taxon>Stenosarchaea group</taxon>
        <taxon>Halobacteria</taxon>
        <taxon>Halobacteriales</taxon>
        <taxon>Natrialbaceae</taxon>
        <taxon>Haloterrigena</taxon>
    </lineage>
</organism>
<keyword evidence="1" id="KW-0812">Transmembrane</keyword>
<dbReference type="AlphaFoldDB" id="M0CRU4"/>
<accession>M0CRU4</accession>
<protein>
    <submittedName>
        <fullName evidence="2">Uncharacterized protein</fullName>
    </submittedName>
</protein>
<feature type="transmembrane region" description="Helical" evidence="1">
    <location>
        <begin position="40"/>
        <end position="64"/>
    </location>
</feature>
<keyword evidence="1" id="KW-0472">Membrane</keyword>
<keyword evidence="3" id="KW-1185">Reference proteome</keyword>
<evidence type="ECO:0000313" key="3">
    <source>
        <dbReference type="Proteomes" id="UP000011657"/>
    </source>
</evidence>
<proteinExistence type="predicted"/>
<name>M0CRU4_9EURY</name>
<evidence type="ECO:0000256" key="1">
    <source>
        <dbReference type="SAM" id="Phobius"/>
    </source>
</evidence>